<protein>
    <recommendedName>
        <fullName evidence="4">Apea-like HEPN domain-containing protein</fullName>
    </recommendedName>
</protein>
<sequence length="463" mass="54438">MISTPSEKYKHDIYFLTMALGIEFISVGYSTLSLRESFNILINKDNGAFLERFVKLIEQFSGKEHWYLCYFFISWPGKFPILRESNIELIDERPKHELSSEEIEFYKQDSQATIAKIRIKSFDCYSARVKAERQLQSLFALSMLYKPTKKAVIKHQKTLINSEETDLNQCINPDLSNLKYIRDARNAEDNIAQMWKLTEQLSAEDADQLSASLQYHKMALLSPTDEARLVNLWIAVESLVQEGGKNIIDRITSYIPSNVTIGYIYLMMKAIPVDIRNIWRELDTESLRSKLSRSSKYVLHPFDLLKILLDKKNGELITEFLNLIQSNPLLIYRIGCLWKDPFGDPKLCAKKFERHKKNIEWQIRRIYRARNYVMHKGVCSLQTRQLIQHLHSYYVVTMHNLIHDLKMNSTWSINEAFEHRLHLYTYFYNELNNNGKITLEALFNPYLILFEKMNTSAWDEKAP</sequence>
<keyword evidence="1" id="KW-0472">Membrane</keyword>
<evidence type="ECO:0000256" key="1">
    <source>
        <dbReference type="SAM" id="Phobius"/>
    </source>
</evidence>
<keyword evidence="3" id="KW-1185">Reference proteome</keyword>
<reference evidence="2" key="1">
    <citation type="journal article" date="2021" name="Microb. Physiol.">
        <title>Proteogenomic Insights into the Physiology of Marine, Sulfate-Reducing, Filamentous Desulfonema limicola and Desulfonema magnum.</title>
        <authorList>
            <person name="Schnaars V."/>
            <person name="Wohlbrand L."/>
            <person name="Scheve S."/>
            <person name="Hinrichs C."/>
            <person name="Reinhardt R."/>
            <person name="Rabus R."/>
        </authorList>
    </citation>
    <scope>NUCLEOTIDE SEQUENCE</scope>
    <source>
        <strain evidence="2">5ac10</strain>
    </source>
</reference>
<feature type="transmembrane region" description="Helical" evidence="1">
    <location>
        <begin position="12"/>
        <end position="32"/>
    </location>
</feature>
<evidence type="ECO:0000313" key="2">
    <source>
        <dbReference type="EMBL" id="QTA83960.1"/>
    </source>
</evidence>
<keyword evidence="1" id="KW-1133">Transmembrane helix</keyword>
<evidence type="ECO:0000313" key="3">
    <source>
        <dbReference type="Proteomes" id="UP000663720"/>
    </source>
</evidence>
<proteinExistence type="predicted"/>
<dbReference type="AlphaFoldDB" id="A0A975BET1"/>
<organism evidence="2 3">
    <name type="scientific">Desulfonema limicola</name>
    <dbReference type="NCBI Taxonomy" id="45656"/>
    <lineage>
        <taxon>Bacteria</taxon>
        <taxon>Pseudomonadati</taxon>
        <taxon>Thermodesulfobacteriota</taxon>
        <taxon>Desulfobacteria</taxon>
        <taxon>Desulfobacterales</taxon>
        <taxon>Desulfococcaceae</taxon>
        <taxon>Desulfonema</taxon>
    </lineage>
</organism>
<dbReference type="Proteomes" id="UP000663720">
    <property type="component" value="Chromosome"/>
</dbReference>
<dbReference type="KEGG" id="dli:dnl_63860"/>
<dbReference type="EMBL" id="CP061799">
    <property type="protein sequence ID" value="QTA83960.1"/>
    <property type="molecule type" value="Genomic_DNA"/>
</dbReference>
<keyword evidence="1" id="KW-0812">Transmembrane</keyword>
<name>A0A975BET1_9BACT</name>
<evidence type="ECO:0008006" key="4">
    <source>
        <dbReference type="Google" id="ProtNLM"/>
    </source>
</evidence>
<accession>A0A975BET1</accession>
<gene>
    <name evidence="2" type="ORF">dnl_63860</name>
</gene>